<protein>
    <submittedName>
        <fullName evidence="1">Uncharacterized protein</fullName>
    </submittedName>
</protein>
<keyword evidence="2" id="KW-1185">Reference proteome</keyword>
<evidence type="ECO:0000313" key="2">
    <source>
        <dbReference type="Proteomes" id="UP000185696"/>
    </source>
</evidence>
<dbReference type="AlphaFoldDB" id="A0A7Z1AWL4"/>
<dbReference type="EMBL" id="MSIF01000020">
    <property type="protein sequence ID" value="OLF06650.1"/>
    <property type="molecule type" value="Genomic_DNA"/>
</dbReference>
<dbReference type="Proteomes" id="UP000185696">
    <property type="component" value="Unassembled WGS sequence"/>
</dbReference>
<accession>A0A7Z1AWL4</accession>
<organism evidence="1 2">
    <name type="scientific">Actinophytocola xinjiangensis</name>
    <dbReference type="NCBI Taxonomy" id="485602"/>
    <lineage>
        <taxon>Bacteria</taxon>
        <taxon>Bacillati</taxon>
        <taxon>Actinomycetota</taxon>
        <taxon>Actinomycetes</taxon>
        <taxon>Pseudonocardiales</taxon>
        <taxon>Pseudonocardiaceae</taxon>
    </lineage>
</organism>
<gene>
    <name evidence="1" type="ORF">BLA60_30765</name>
</gene>
<comment type="caution">
    <text evidence="1">The sequence shown here is derived from an EMBL/GenBank/DDBJ whole genome shotgun (WGS) entry which is preliminary data.</text>
</comment>
<evidence type="ECO:0000313" key="1">
    <source>
        <dbReference type="EMBL" id="OLF06650.1"/>
    </source>
</evidence>
<proteinExistence type="predicted"/>
<sequence length="166" mass="18244">MAPTMTLPVPISFELPNGWFPADPAEAGAPGMLFVAKHPSSSMGPDRVSTNISISGYRRDGVDPATIADESLERLRTGATVEVIKRTPAGSSRAPGFTQLLGLVVNDNGREVRLLQQQVYLSMPDVDDPHKRATVEFMFTCAPRRYQELIGDFVQFLRTVTPVTRR</sequence>
<dbReference type="Gene3D" id="3.40.1000.10">
    <property type="entry name" value="Mog1/PsbP, alpha/beta/alpha sandwich"/>
    <property type="match status" value="1"/>
</dbReference>
<reference evidence="1 2" key="1">
    <citation type="submission" date="2016-12" db="EMBL/GenBank/DDBJ databases">
        <title>The draft genome sequence of Actinophytocola xinjiangensis.</title>
        <authorList>
            <person name="Wang W."/>
            <person name="Yuan L."/>
        </authorList>
    </citation>
    <scope>NUCLEOTIDE SEQUENCE [LARGE SCALE GENOMIC DNA]</scope>
    <source>
        <strain evidence="1 2">CGMCC 4.4663</strain>
    </source>
</reference>
<name>A0A7Z1AWL4_9PSEU</name>